<proteinExistence type="predicted"/>
<feature type="chain" id="PRO_5045171826" description="Adenylosuccinate lyase" evidence="1">
    <location>
        <begin position="22"/>
        <end position="54"/>
    </location>
</feature>
<evidence type="ECO:0000256" key="1">
    <source>
        <dbReference type="SAM" id="SignalP"/>
    </source>
</evidence>
<comment type="caution">
    <text evidence="2">The sequence shown here is derived from an EMBL/GenBank/DDBJ whole genome shotgun (WGS) entry which is preliminary data.</text>
</comment>
<evidence type="ECO:0000313" key="2">
    <source>
        <dbReference type="EMBL" id="MDD7970393.1"/>
    </source>
</evidence>
<keyword evidence="1" id="KW-0732">Signal</keyword>
<protein>
    <recommendedName>
        <fullName evidence="4">Adenylosuccinate lyase</fullName>
    </recommendedName>
</protein>
<reference evidence="2" key="1">
    <citation type="submission" date="2023-02" db="EMBL/GenBank/DDBJ databases">
        <title>Description of Roseinatronobacter alkalisoli sp. nov., an alkaliphilic bacerium isolated from soda soil.</title>
        <authorList>
            <person name="Wei W."/>
        </authorList>
    </citation>
    <scope>NUCLEOTIDE SEQUENCE</scope>
    <source>
        <strain evidence="2">HJB301</strain>
    </source>
</reference>
<organism evidence="2 3">
    <name type="scientific">Roseinatronobacter alkalisoli</name>
    <dbReference type="NCBI Taxonomy" id="3028235"/>
    <lineage>
        <taxon>Bacteria</taxon>
        <taxon>Pseudomonadati</taxon>
        <taxon>Pseudomonadota</taxon>
        <taxon>Alphaproteobacteria</taxon>
        <taxon>Rhodobacterales</taxon>
        <taxon>Paracoccaceae</taxon>
        <taxon>Roseinatronobacter</taxon>
    </lineage>
</organism>
<dbReference type="Proteomes" id="UP001431784">
    <property type="component" value="Unassembled WGS sequence"/>
</dbReference>
<evidence type="ECO:0008006" key="4">
    <source>
        <dbReference type="Google" id="ProtNLM"/>
    </source>
</evidence>
<sequence length="54" mass="5341">MKLKLALAAVAFALAPAVASAMCSGMKHETTASGCTAGQVWDADSATCVEPVTG</sequence>
<evidence type="ECO:0000313" key="3">
    <source>
        <dbReference type="Proteomes" id="UP001431784"/>
    </source>
</evidence>
<dbReference type="EMBL" id="JAQZSM010000003">
    <property type="protein sequence ID" value="MDD7970393.1"/>
    <property type="molecule type" value="Genomic_DNA"/>
</dbReference>
<name>A0ABT5T5K7_9RHOB</name>
<keyword evidence="3" id="KW-1185">Reference proteome</keyword>
<accession>A0ABT5T5K7</accession>
<gene>
    <name evidence="2" type="ORF">PUT78_04710</name>
</gene>
<feature type="signal peptide" evidence="1">
    <location>
        <begin position="1"/>
        <end position="21"/>
    </location>
</feature>